<feature type="transmembrane region" description="Helical" evidence="11">
    <location>
        <begin position="262"/>
        <end position="285"/>
    </location>
</feature>
<dbReference type="InterPro" id="IPR017911">
    <property type="entry name" value="MacB-like_ATP-bd"/>
</dbReference>
<dbReference type="GO" id="GO:0006865">
    <property type="term" value="P:amino acid transport"/>
    <property type="evidence" value="ECO:0007669"/>
    <property type="project" value="UniProtKB-KW"/>
</dbReference>
<feature type="transmembrane region" description="Helical" evidence="11">
    <location>
        <begin position="647"/>
        <end position="672"/>
    </location>
</feature>
<dbReference type="GO" id="GO:0022857">
    <property type="term" value="F:transmembrane transporter activity"/>
    <property type="evidence" value="ECO:0007669"/>
    <property type="project" value="UniProtKB-ARBA"/>
</dbReference>
<dbReference type="InterPro" id="IPR003439">
    <property type="entry name" value="ABC_transporter-like_ATP-bd"/>
</dbReference>
<comment type="subcellular location">
    <subcellularLocation>
        <location evidence="1">Cell inner membrane</location>
        <topology evidence="1">Multi-pass membrane protein</topology>
    </subcellularLocation>
</comment>
<keyword evidence="3" id="KW-1003">Cell membrane</keyword>
<accession>A0A415EQG3</accession>
<evidence type="ECO:0000313" key="13">
    <source>
        <dbReference type="EMBL" id="RHK05597.1"/>
    </source>
</evidence>
<dbReference type="InterPro" id="IPR017871">
    <property type="entry name" value="ABC_transporter-like_CS"/>
</dbReference>
<feature type="transmembrane region" description="Helical" evidence="11">
    <location>
        <begin position="743"/>
        <end position="761"/>
    </location>
</feature>
<dbReference type="CDD" id="cd03255">
    <property type="entry name" value="ABC_MJ0796_LolCDE_FtsE"/>
    <property type="match status" value="1"/>
</dbReference>
<name>A0A415EQG3_ENTCA</name>
<dbReference type="AlphaFoldDB" id="A0A415EQG3"/>
<evidence type="ECO:0000259" key="12">
    <source>
        <dbReference type="PROSITE" id="PS50893"/>
    </source>
</evidence>
<dbReference type="GO" id="GO:0098796">
    <property type="term" value="C:membrane protein complex"/>
    <property type="evidence" value="ECO:0007669"/>
    <property type="project" value="UniProtKB-ARBA"/>
</dbReference>
<dbReference type="PANTHER" id="PTHR42798:SF6">
    <property type="entry name" value="CELL DIVISION ATP-BINDING PROTEIN FTSE"/>
    <property type="match status" value="1"/>
</dbReference>
<dbReference type="SUPFAM" id="SSF52540">
    <property type="entry name" value="P-loop containing nucleoside triphosphate hydrolases"/>
    <property type="match status" value="1"/>
</dbReference>
<comment type="caution">
    <text evidence="13">The sequence shown here is derived from an EMBL/GenBank/DDBJ whole genome shotgun (WGS) entry which is preliminary data.</text>
</comment>
<dbReference type="PROSITE" id="PS00211">
    <property type="entry name" value="ABC_TRANSPORTER_1"/>
    <property type="match status" value="1"/>
</dbReference>
<keyword evidence="4 11" id="KW-0812">Transmembrane</keyword>
<keyword evidence="5" id="KW-0547">Nucleotide-binding</keyword>
<sequence>MLELKDIKKYYTVGASTTKALDGVSVAFRKQEFVAILGPSGSGKTTMLNVIGGLDNYDSGDMIINGKSTKSFKDRDWDAYRNNSIGFVFQSYNLISHLGIIDNVELGMTLSGVSKEEKRAKATDALTRVGLAEHMHKKPNQLSGGQMQRVAIARALANDPDILLCDEPTGALDSETSVQIMELIQELSKEKLVIMVTHNPELAHKYAGRIIEFKDGRIIKDSNPHVEGQKKDQFELKHTKMSFMTALRLSFNNIRTKKGRTFLTAFASSIGIIGIAIVLSLSTGFQKQIDNTQSETLARFPITISQVATEQDPSAMGTRDKSEDFPSDKEVTAKLSDADRATHINKIDQEFLDYINDIDPELSNNIGYTRSTSLNLFRKIDDTVEQVSFSNASPDNEQTNAMMSAMSASTGIGVSTFPEQLSEDNGNFLKDNYDLLEGSYPSASTDVVLIVDENNVTNVNALINLGFDIEDGDKVSFDDIVGTKITLASNDAFYTELPTGNFIPNQDLNEVFDNSNNKELTISGILRIKQNSTMNLLSTGIAYSDALAQEVIKENQDSAIVQAQKDSDTNVMTNEPVDESAKDSLIAYLGGSDLPNSIMIYPNDFSAKEKILDYLDDFNKGKDKEDQIVYSDLAGTMTQLTGGLMDAITYVLIAFAGISLVTSMIMIGIITYTSVLERTKEIGVLKALGARKKDITRVFDAETCILGIASGALGVLIAWLATFPINAILYSMTDLENVAQLNPVHGLILIAVSTVLTMIGGHIPARMAAKKDAAIALRAD</sequence>
<feature type="domain" description="ABC transporter" evidence="12">
    <location>
        <begin position="2"/>
        <end position="240"/>
    </location>
</feature>
<dbReference type="EMBL" id="QRMZ01000017">
    <property type="protein sequence ID" value="RHK05597.1"/>
    <property type="molecule type" value="Genomic_DNA"/>
</dbReference>
<evidence type="ECO:0000256" key="2">
    <source>
        <dbReference type="ARBA" id="ARBA00022448"/>
    </source>
</evidence>
<evidence type="ECO:0000256" key="10">
    <source>
        <dbReference type="ARBA" id="ARBA00038388"/>
    </source>
</evidence>
<evidence type="ECO:0000256" key="5">
    <source>
        <dbReference type="ARBA" id="ARBA00022741"/>
    </source>
</evidence>
<dbReference type="PANTHER" id="PTHR42798">
    <property type="entry name" value="LIPOPROTEIN-RELEASING SYSTEM ATP-BINDING PROTEIN LOLD"/>
    <property type="match status" value="1"/>
</dbReference>
<keyword evidence="6 13" id="KW-0067">ATP-binding</keyword>
<gene>
    <name evidence="13" type="ORF">DW084_12680</name>
</gene>
<evidence type="ECO:0000256" key="6">
    <source>
        <dbReference type="ARBA" id="ARBA00022840"/>
    </source>
</evidence>
<reference evidence="13 14" key="1">
    <citation type="submission" date="2018-08" db="EMBL/GenBank/DDBJ databases">
        <title>A genome reference for cultivated species of the human gut microbiota.</title>
        <authorList>
            <person name="Zou Y."/>
            <person name="Xue W."/>
            <person name="Luo G."/>
        </authorList>
    </citation>
    <scope>NUCLEOTIDE SEQUENCE [LARGE SCALE GENOMIC DNA]</scope>
    <source>
        <strain evidence="13 14">AF48-16</strain>
    </source>
</reference>
<evidence type="ECO:0000256" key="3">
    <source>
        <dbReference type="ARBA" id="ARBA00022475"/>
    </source>
</evidence>
<evidence type="ECO:0000256" key="9">
    <source>
        <dbReference type="ARBA" id="ARBA00023136"/>
    </source>
</evidence>
<evidence type="ECO:0000256" key="8">
    <source>
        <dbReference type="ARBA" id="ARBA00022989"/>
    </source>
</evidence>
<dbReference type="InterPro" id="IPR003593">
    <property type="entry name" value="AAA+_ATPase"/>
</dbReference>
<evidence type="ECO:0000256" key="1">
    <source>
        <dbReference type="ARBA" id="ARBA00004429"/>
    </source>
</evidence>
<dbReference type="GO" id="GO:0016887">
    <property type="term" value="F:ATP hydrolysis activity"/>
    <property type="evidence" value="ECO:0007669"/>
    <property type="project" value="InterPro"/>
</dbReference>
<evidence type="ECO:0000256" key="4">
    <source>
        <dbReference type="ARBA" id="ARBA00022692"/>
    </source>
</evidence>
<keyword evidence="7" id="KW-0029">Amino-acid transport</keyword>
<dbReference type="InterPro" id="IPR027417">
    <property type="entry name" value="P-loop_NTPase"/>
</dbReference>
<dbReference type="Pfam" id="PF00005">
    <property type="entry name" value="ABC_tran"/>
    <property type="match status" value="1"/>
</dbReference>
<evidence type="ECO:0000256" key="7">
    <source>
        <dbReference type="ARBA" id="ARBA00022970"/>
    </source>
</evidence>
<dbReference type="PROSITE" id="PS50893">
    <property type="entry name" value="ABC_TRANSPORTER_2"/>
    <property type="match status" value="1"/>
</dbReference>
<protein>
    <submittedName>
        <fullName evidence="13">ATP-binding cassette domain-containing protein</fullName>
    </submittedName>
</protein>
<organism evidence="13 14">
    <name type="scientific">Enterococcus casseliflavus</name>
    <name type="common">Enterococcus flavescens</name>
    <dbReference type="NCBI Taxonomy" id="37734"/>
    <lineage>
        <taxon>Bacteria</taxon>
        <taxon>Bacillati</taxon>
        <taxon>Bacillota</taxon>
        <taxon>Bacilli</taxon>
        <taxon>Lactobacillales</taxon>
        <taxon>Enterococcaceae</taxon>
        <taxon>Enterococcus</taxon>
    </lineage>
</organism>
<keyword evidence="2" id="KW-0813">Transport</keyword>
<feature type="transmembrane region" description="Helical" evidence="11">
    <location>
        <begin position="701"/>
        <end position="723"/>
    </location>
</feature>
<dbReference type="GO" id="GO:0005886">
    <property type="term" value="C:plasma membrane"/>
    <property type="evidence" value="ECO:0007669"/>
    <property type="project" value="UniProtKB-SubCell"/>
</dbReference>
<proteinExistence type="inferred from homology"/>
<dbReference type="Gene3D" id="3.40.50.300">
    <property type="entry name" value="P-loop containing nucleotide triphosphate hydrolases"/>
    <property type="match status" value="1"/>
</dbReference>
<dbReference type="SMART" id="SM00382">
    <property type="entry name" value="AAA"/>
    <property type="match status" value="1"/>
</dbReference>
<dbReference type="FunFam" id="3.40.50.300:FF:000032">
    <property type="entry name" value="Export ABC transporter ATP-binding protein"/>
    <property type="match status" value="1"/>
</dbReference>
<keyword evidence="8 11" id="KW-1133">Transmembrane helix</keyword>
<dbReference type="Proteomes" id="UP000286288">
    <property type="component" value="Unassembled WGS sequence"/>
</dbReference>
<keyword evidence="9 11" id="KW-0472">Membrane</keyword>
<evidence type="ECO:0000313" key="14">
    <source>
        <dbReference type="Proteomes" id="UP000286288"/>
    </source>
</evidence>
<dbReference type="InterPro" id="IPR003838">
    <property type="entry name" value="ABC3_permease_C"/>
</dbReference>
<dbReference type="GO" id="GO:0005524">
    <property type="term" value="F:ATP binding"/>
    <property type="evidence" value="ECO:0007669"/>
    <property type="project" value="UniProtKB-KW"/>
</dbReference>
<dbReference type="Pfam" id="PF02687">
    <property type="entry name" value="FtsX"/>
    <property type="match status" value="1"/>
</dbReference>
<dbReference type="RefSeq" id="WP_151195960.1">
    <property type="nucleotide sequence ID" value="NZ_JAOURU010000001.1"/>
</dbReference>
<evidence type="ECO:0000256" key="11">
    <source>
        <dbReference type="SAM" id="Phobius"/>
    </source>
</evidence>
<comment type="similarity">
    <text evidence="10">Belongs to the ABC transporter superfamily. Macrolide exporter (TC 3.A.1.122) family.</text>
</comment>